<keyword evidence="3" id="KW-1185">Reference proteome</keyword>
<feature type="transmembrane region" description="Helical" evidence="1">
    <location>
        <begin position="7"/>
        <end position="27"/>
    </location>
</feature>
<gene>
    <name evidence="2" type="ORF">F9U64_21260</name>
</gene>
<keyword evidence="1" id="KW-0472">Membrane</keyword>
<comment type="caution">
    <text evidence="2">The sequence shown here is derived from an EMBL/GenBank/DDBJ whole genome shotgun (WGS) entry which is preliminary data.</text>
</comment>
<evidence type="ECO:0000313" key="2">
    <source>
        <dbReference type="EMBL" id="KAB8125925.1"/>
    </source>
</evidence>
<sequence>MPERKWYIRLGNIGFNLILLNLLWITFTLAGFVIIGFFPATVSLFAVIRKLIVEDEDTPILKEFMNFYKLEFKMSNLIGYIIFLAGMLLFWDFQIVQQISNESLQVLLFNVLLVISIFYLIIVLYVFPLYVHFDLKLRQYLQYACILAIAKPFQTIMMLAFLGVTIYLYMLMPSLIFLFGMSLTCYIIMKVASLSFSKTDILQEM</sequence>
<feature type="transmembrane region" description="Helical" evidence="1">
    <location>
        <begin position="143"/>
        <end position="169"/>
    </location>
</feature>
<organism evidence="2 3">
    <name type="scientific">Gracilibacillus oryzae</name>
    <dbReference type="NCBI Taxonomy" id="1672701"/>
    <lineage>
        <taxon>Bacteria</taxon>
        <taxon>Bacillati</taxon>
        <taxon>Bacillota</taxon>
        <taxon>Bacilli</taxon>
        <taxon>Bacillales</taxon>
        <taxon>Bacillaceae</taxon>
        <taxon>Gracilibacillus</taxon>
    </lineage>
</organism>
<proteinExistence type="predicted"/>
<dbReference type="Pfam" id="PF04854">
    <property type="entry name" value="DUF624"/>
    <property type="match status" value="1"/>
</dbReference>
<feature type="transmembrane region" description="Helical" evidence="1">
    <location>
        <begin position="74"/>
        <end position="95"/>
    </location>
</feature>
<protein>
    <submittedName>
        <fullName evidence="2">DUF624 domain-containing protein</fullName>
    </submittedName>
</protein>
<keyword evidence="1" id="KW-0812">Transmembrane</keyword>
<keyword evidence="1" id="KW-1133">Transmembrane helix</keyword>
<name>A0A7C8GQ53_9BACI</name>
<evidence type="ECO:0000256" key="1">
    <source>
        <dbReference type="SAM" id="Phobius"/>
    </source>
</evidence>
<reference evidence="2 3" key="1">
    <citation type="submission" date="2019-10" db="EMBL/GenBank/DDBJ databases">
        <title>Gracilibacillus sp. nov. isolated from rice seeds.</title>
        <authorList>
            <person name="He S."/>
        </authorList>
    </citation>
    <scope>NUCLEOTIDE SEQUENCE [LARGE SCALE GENOMIC DNA]</scope>
    <source>
        <strain evidence="2 3">TD8</strain>
    </source>
</reference>
<dbReference type="Proteomes" id="UP000480246">
    <property type="component" value="Unassembled WGS sequence"/>
</dbReference>
<dbReference type="RefSeq" id="WP_153406886.1">
    <property type="nucleotide sequence ID" value="NZ_ML762455.1"/>
</dbReference>
<feature type="transmembrane region" description="Helical" evidence="1">
    <location>
        <begin position="107"/>
        <end position="131"/>
    </location>
</feature>
<feature type="transmembrane region" description="Helical" evidence="1">
    <location>
        <begin position="175"/>
        <end position="196"/>
    </location>
</feature>
<dbReference type="AlphaFoldDB" id="A0A7C8GQ53"/>
<feature type="transmembrane region" description="Helical" evidence="1">
    <location>
        <begin position="33"/>
        <end position="53"/>
    </location>
</feature>
<dbReference type="InterPro" id="IPR006938">
    <property type="entry name" value="DUF624"/>
</dbReference>
<dbReference type="EMBL" id="WEID01000121">
    <property type="protein sequence ID" value="KAB8125925.1"/>
    <property type="molecule type" value="Genomic_DNA"/>
</dbReference>
<dbReference type="OrthoDB" id="2182676at2"/>
<evidence type="ECO:0000313" key="3">
    <source>
        <dbReference type="Proteomes" id="UP000480246"/>
    </source>
</evidence>
<accession>A0A7C8GQ53</accession>